<dbReference type="Proteomes" id="UP000008312">
    <property type="component" value="Unassembled WGS sequence"/>
</dbReference>
<accession>D8M8G4</accession>
<name>D8M8G4_BLAHO</name>
<evidence type="ECO:0000313" key="2">
    <source>
        <dbReference type="EMBL" id="CBK24353.2"/>
    </source>
</evidence>
<gene>
    <name evidence="2" type="ORF">GSBLH_T00007174001</name>
</gene>
<reference evidence="2" key="1">
    <citation type="submission" date="2010-02" db="EMBL/GenBank/DDBJ databases">
        <title>Sequencing and annotation of the Blastocystis hominis genome.</title>
        <authorList>
            <person name="Wincker P."/>
        </authorList>
    </citation>
    <scope>NUCLEOTIDE SEQUENCE</scope>
    <source>
        <strain evidence="2">Singapore isolate B</strain>
    </source>
</reference>
<keyword evidence="3" id="KW-1185">Reference proteome</keyword>
<evidence type="ECO:0000313" key="3">
    <source>
        <dbReference type="Proteomes" id="UP000008312"/>
    </source>
</evidence>
<dbReference type="AlphaFoldDB" id="D8M8G4"/>
<protein>
    <submittedName>
        <fullName evidence="2">Uncharacterized protein</fullName>
    </submittedName>
</protein>
<sequence length="287" mass="32347">MRSDDVSNLVSDLRKTIQTLKAEKDAAASRAAAEKETLRTQHAAELAQLRSELAELNEELRTRISETEMKRIQSILLTLQVGLSPPFSLQSVGIPVEFTASAELPVPDLQAVLLDKIRHLETSNSSLRSTFNEIYNKYMQSENDRHALEEKLRDDEEAMKRMETQIAELEQRVIGSDGATAVTGFSSNVEVILKDQRDRYKRRVDELEAERSRDKASLDSLYDVINQLKAQLSSEKGASRTYDRFGSTSKYHSSELSTNPLEEVSFKVAQKMVRSSNVRCAVSGYLK</sequence>
<feature type="coiled-coil region" evidence="1">
    <location>
        <begin position="10"/>
        <end position="70"/>
    </location>
</feature>
<evidence type="ECO:0000256" key="1">
    <source>
        <dbReference type="SAM" id="Coils"/>
    </source>
</evidence>
<organism evidence="2">
    <name type="scientific">Blastocystis hominis</name>
    <dbReference type="NCBI Taxonomy" id="12968"/>
    <lineage>
        <taxon>Eukaryota</taxon>
        <taxon>Sar</taxon>
        <taxon>Stramenopiles</taxon>
        <taxon>Bigyra</taxon>
        <taxon>Opalozoa</taxon>
        <taxon>Opalinata</taxon>
        <taxon>Blastocystidae</taxon>
        <taxon>Blastocystis</taxon>
    </lineage>
</organism>
<keyword evidence="1" id="KW-0175">Coiled coil</keyword>
<feature type="coiled-coil region" evidence="1">
    <location>
        <begin position="138"/>
        <end position="217"/>
    </location>
</feature>
<dbReference type="EMBL" id="FN668683">
    <property type="protein sequence ID" value="CBK24353.2"/>
    <property type="molecule type" value="Genomic_DNA"/>
</dbReference>
<dbReference type="RefSeq" id="XP_012898401.1">
    <property type="nucleotide sequence ID" value="XM_013042947.1"/>
</dbReference>
<dbReference type="InParanoid" id="D8M8G4"/>
<dbReference type="GeneID" id="24923298"/>
<proteinExistence type="predicted"/>